<organism evidence="1 2">
    <name type="scientific">Plakobranchus ocellatus</name>
    <dbReference type="NCBI Taxonomy" id="259542"/>
    <lineage>
        <taxon>Eukaryota</taxon>
        <taxon>Metazoa</taxon>
        <taxon>Spiralia</taxon>
        <taxon>Lophotrochozoa</taxon>
        <taxon>Mollusca</taxon>
        <taxon>Gastropoda</taxon>
        <taxon>Heterobranchia</taxon>
        <taxon>Euthyneura</taxon>
        <taxon>Panpulmonata</taxon>
        <taxon>Sacoglossa</taxon>
        <taxon>Placobranchoidea</taxon>
        <taxon>Plakobranchidae</taxon>
        <taxon>Plakobranchus</taxon>
    </lineage>
</organism>
<dbReference type="AlphaFoldDB" id="A0AAV4C155"/>
<dbReference type="GO" id="GO:0003964">
    <property type="term" value="F:RNA-directed DNA polymerase activity"/>
    <property type="evidence" value="ECO:0007669"/>
    <property type="project" value="UniProtKB-KW"/>
</dbReference>
<keyword evidence="1" id="KW-0695">RNA-directed DNA polymerase</keyword>
<keyword evidence="2" id="KW-1185">Reference proteome</keyword>
<protein>
    <submittedName>
        <fullName evidence="1">Reverse transcriptase</fullName>
    </submittedName>
</protein>
<dbReference type="Proteomes" id="UP000735302">
    <property type="component" value="Unassembled WGS sequence"/>
</dbReference>
<gene>
    <name evidence="1" type="ORF">PoB_005161500</name>
</gene>
<keyword evidence="1" id="KW-0808">Transferase</keyword>
<comment type="caution">
    <text evidence="1">The sequence shown here is derived from an EMBL/GenBank/DDBJ whole genome shotgun (WGS) entry which is preliminary data.</text>
</comment>
<dbReference type="EMBL" id="BLXT01005691">
    <property type="protein sequence ID" value="GFO25110.1"/>
    <property type="molecule type" value="Genomic_DNA"/>
</dbReference>
<name>A0AAV4C155_9GAST</name>
<evidence type="ECO:0000313" key="2">
    <source>
        <dbReference type="Proteomes" id="UP000735302"/>
    </source>
</evidence>
<reference evidence="1 2" key="1">
    <citation type="journal article" date="2021" name="Elife">
        <title>Chloroplast acquisition without the gene transfer in kleptoplastic sea slugs, Plakobranchus ocellatus.</title>
        <authorList>
            <person name="Maeda T."/>
            <person name="Takahashi S."/>
            <person name="Yoshida T."/>
            <person name="Shimamura S."/>
            <person name="Takaki Y."/>
            <person name="Nagai Y."/>
            <person name="Toyoda A."/>
            <person name="Suzuki Y."/>
            <person name="Arimoto A."/>
            <person name="Ishii H."/>
            <person name="Satoh N."/>
            <person name="Nishiyama T."/>
            <person name="Hasebe M."/>
            <person name="Maruyama T."/>
            <person name="Minagawa J."/>
            <person name="Obokata J."/>
            <person name="Shigenobu S."/>
        </authorList>
    </citation>
    <scope>NUCLEOTIDE SEQUENCE [LARGE SCALE GENOMIC DNA]</scope>
</reference>
<evidence type="ECO:0000313" key="1">
    <source>
        <dbReference type="EMBL" id="GFO25110.1"/>
    </source>
</evidence>
<proteinExistence type="predicted"/>
<accession>A0AAV4C155</accession>
<sequence length="102" mass="11742">MLYAAPEGFQDDTTILCSKENETLRILVRLDALINWGSNSFKPKKFRSLSIRKGGLDEDVCFKVTSQDITRIRYTWRHKGVLQHLAMEIYDAKSLPVQPKAK</sequence>
<keyword evidence="1" id="KW-0548">Nucleotidyltransferase</keyword>